<evidence type="ECO:0000256" key="2">
    <source>
        <dbReference type="SAM" id="Phobius"/>
    </source>
</evidence>
<sequence length="142" mass="15115">MVPKSASQVAKANPCPTHPRRMASLQVGPPFGELAFGRASIPSLAASGDGGLGISVGGTLPALLRRAASYLLGQDHPGVTSVKKRKKEPHTLFFIIIIGTIGGEMEMISLDDEVCLMNQFFSIYYALLLYYSGVIDNSVFVG</sequence>
<feature type="transmembrane region" description="Helical" evidence="2">
    <location>
        <begin position="91"/>
        <end position="110"/>
    </location>
</feature>
<dbReference type="AlphaFoldDB" id="A0AAV6U2R0"/>
<feature type="transmembrane region" description="Helical" evidence="2">
    <location>
        <begin position="122"/>
        <end position="141"/>
    </location>
</feature>
<dbReference type="EMBL" id="JAFNEN010000703">
    <property type="protein sequence ID" value="KAG8178315.1"/>
    <property type="molecule type" value="Genomic_DNA"/>
</dbReference>
<keyword evidence="2" id="KW-0472">Membrane</keyword>
<evidence type="ECO:0000313" key="4">
    <source>
        <dbReference type="Proteomes" id="UP000827092"/>
    </source>
</evidence>
<comment type="caution">
    <text evidence="3">The sequence shown here is derived from an EMBL/GenBank/DDBJ whole genome shotgun (WGS) entry which is preliminary data.</text>
</comment>
<reference evidence="3 4" key="1">
    <citation type="journal article" date="2022" name="Nat. Ecol. Evol.">
        <title>A masculinizing supergene underlies an exaggerated male reproductive morph in a spider.</title>
        <authorList>
            <person name="Hendrickx F."/>
            <person name="De Corte Z."/>
            <person name="Sonet G."/>
            <person name="Van Belleghem S.M."/>
            <person name="Kostlbacher S."/>
            <person name="Vangestel C."/>
        </authorList>
    </citation>
    <scope>NUCLEOTIDE SEQUENCE [LARGE SCALE GENOMIC DNA]</scope>
    <source>
        <strain evidence="3">W744_W776</strain>
    </source>
</reference>
<accession>A0AAV6U2R0</accession>
<protein>
    <submittedName>
        <fullName evidence="3">Uncharacterized protein</fullName>
    </submittedName>
</protein>
<feature type="compositionally biased region" description="Polar residues" evidence="1">
    <location>
        <begin position="1"/>
        <end position="10"/>
    </location>
</feature>
<keyword evidence="4" id="KW-1185">Reference proteome</keyword>
<dbReference type="Proteomes" id="UP000827092">
    <property type="component" value="Unassembled WGS sequence"/>
</dbReference>
<evidence type="ECO:0000256" key="1">
    <source>
        <dbReference type="SAM" id="MobiDB-lite"/>
    </source>
</evidence>
<proteinExistence type="predicted"/>
<organism evidence="3 4">
    <name type="scientific">Oedothorax gibbosus</name>
    <dbReference type="NCBI Taxonomy" id="931172"/>
    <lineage>
        <taxon>Eukaryota</taxon>
        <taxon>Metazoa</taxon>
        <taxon>Ecdysozoa</taxon>
        <taxon>Arthropoda</taxon>
        <taxon>Chelicerata</taxon>
        <taxon>Arachnida</taxon>
        <taxon>Araneae</taxon>
        <taxon>Araneomorphae</taxon>
        <taxon>Entelegynae</taxon>
        <taxon>Araneoidea</taxon>
        <taxon>Linyphiidae</taxon>
        <taxon>Erigoninae</taxon>
        <taxon>Oedothorax</taxon>
    </lineage>
</organism>
<keyword evidence="2" id="KW-0812">Transmembrane</keyword>
<gene>
    <name evidence="3" type="ORF">JTE90_026285</name>
</gene>
<keyword evidence="2" id="KW-1133">Transmembrane helix</keyword>
<evidence type="ECO:0000313" key="3">
    <source>
        <dbReference type="EMBL" id="KAG8178315.1"/>
    </source>
</evidence>
<name>A0AAV6U2R0_9ARAC</name>
<feature type="region of interest" description="Disordered" evidence="1">
    <location>
        <begin position="1"/>
        <end position="22"/>
    </location>
</feature>